<keyword evidence="7" id="KW-0496">Mitochondrion</keyword>
<evidence type="ECO:0000256" key="9">
    <source>
        <dbReference type="ARBA" id="ARBA00038030"/>
    </source>
</evidence>
<comment type="subcellular location">
    <subcellularLocation>
        <location evidence="1">Mitochondrion outer membrane</location>
        <topology evidence="1">Single-pass membrane protein</topology>
    </subcellularLocation>
</comment>
<keyword evidence="5 10" id="KW-0802">TPR repeat</keyword>
<feature type="repeat" description="TPR" evidence="10">
    <location>
        <begin position="35"/>
        <end position="68"/>
    </location>
</feature>
<dbReference type="Proteomes" id="UP000669903">
    <property type="component" value="Unassembled WGS sequence"/>
</dbReference>
<keyword evidence="3" id="KW-0677">Repeat</keyword>
<evidence type="ECO:0000256" key="10">
    <source>
        <dbReference type="PROSITE-ProRule" id="PRU00339"/>
    </source>
</evidence>
<dbReference type="Pfam" id="PF13181">
    <property type="entry name" value="TPR_8"/>
    <property type="match status" value="1"/>
</dbReference>
<dbReference type="PROSITE" id="PS50293">
    <property type="entry name" value="TPR_REGION"/>
    <property type="match status" value="1"/>
</dbReference>
<keyword evidence="13" id="KW-1185">Reference proteome</keyword>
<dbReference type="Pfam" id="PF13431">
    <property type="entry name" value="TPR_17"/>
    <property type="match status" value="1"/>
</dbReference>
<reference evidence="12" key="1">
    <citation type="submission" date="2020-03" db="EMBL/GenBank/DDBJ databases">
        <title>Relaxed selection underlies rapid genomic changes in the transitions from sociality to social parasitism in ants.</title>
        <authorList>
            <person name="Bi X."/>
        </authorList>
    </citation>
    <scope>NUCLEOTIDE SEQUENCE</scope>
    <source>
        <strain evidence="12">BGI-DK2014a</strain>
        <tissue evidence="12">Whole body</tissue>
    </source>
</reference>
<feature type="compositionally biased region" description="Polar residues" evidence="11">
    <location>
        <begin position="20"/>
        <end position="33"/>
    </location>
</feature>
<dbReference type="PANTHER" id="PTHR46208">
    <property type="entry name" value="MITOCHONDRIAL IMPORT RECEPTOR SUBUNIT TOM70"/>
    <property type="match status" value="1"/>
</dbReference>
<name>A0A836G571_9HYME</name>
<dbReference type="PANTHER" id="PTHR46208:SF1">
    <property type="entry name" value="MITOCHONDRIAL IMPORT RECEPTOR SUBUNIT TOM70"/>
    <property type="match status" value="1"/>
</dbReference>
<dbReference type="GO" id="GO:0008320">
    <property type="term" value="F:protein transmembrane transporter activity"/>
    <property type="evidence" value="ECO:0007669"/>
    <property type="project" value="TreeGrafter"/>
</dbReference>
<evidence type="ECO:0000256" key="3">
    <source>
        <dbReference type="ARBA" id="ARBA00022737"/>
    </source>
</evidence>
<organism evidence="12 13">
    <name type="scientific">Acromyrmex charruanus</name>
    <dbReference type="NCBI Taxonomy" id="2715315"/>
    <lineage>
        <taxon>Eukaryota</taxon>
        <taxon>Metazoa</taxon>
        <taxon>Ecdysozoa</taxon>
        <taxon>Arthropoda</taxon>
        <taxon>Hexapoda</taxon>
        <taxon>Insecta</taxon>
        <taxon>Pterygota</taxon>
        <taxon>Neoptera</taxon>
        <taxon>Endopterygota</taxon>
        <taxon>Hymenoptera</taxon>
        <taxon>Apocrita</taxon>
        <taxon>Aculeata</taxon>
        <taxon>Formicoidea</taxon>
        <taxon>Formicidae</taxon>
        <taxon>Myrmicinae</taxon>
        <taxon>Acromyrmex</taxon>
    </lineage>
</organism>
<dbReference type="EMBL" id="JAANIC010003213">
    <property type="protein sequence ID" value="KAG5342114.1"/>
    <property type="molecule type" value="Genomic_DNA"/>
</dbReference>
<feature type="compositionally biased region" description="Basic residues" evidence="11">
    <location>
        <begin position="1"/>
        <end position="12"/>
    </location>
</feature>
<evidence type="ECO:0000313" key="13">
    <source>
        <dbReference type="Proteomes" id="UP000669903"/>
    </source>
</evidence>
<dbReference type="Pfam" id="PF13414">
    <property type="entry name" value="TPR_11"/>
    <property type="match status" value="1"/>
</dbReference>
<keyword evidence="2" id="KW-0812">Transmembrane</keyword>
<evidence type="ECO:0000256" key="4">
    <source>
        <dbReference type="ARBA" id="ARBA00022787"/>
    </source>
</evidence>
<dbReference type="GO" id="GO:0030150">
    <property type="term" value="P:protein import into mitochondrial matrix"/>
    <property type="evidence" value="ECO:0007669"/>
    <property type="project" value="TreeGrafter"/>
</dbReference>
<evidence type="ECO:0000256" key="1">
    <source>
        <dbReference type="ARBA" id="ARBA00004572"/>
    </source>
</evidence>
<evidence type="ECO:0000256" key="5">
    <source>
        <dbReference type="ARBA" id="ARBA00022803"/>
    </source>
</evidence>
<dbReference type="SMART" id="SM00028">
    <property type="entry name" value="TPR"/>
    <property type="match status" value="8"/>
</dbReference>
<keyword evidence="8" id="KW-0472">Membrane</keyword>
<feature type="region of interest" description="Disordered" evidence="11">
    <location>
        <begin position="1"/>
        <end position="33"/>
    </location>
</feature>
<comment type="caution">
    <text evidence="12">The sequence shown here is derived from an EMBL/GenBank/DDBJ whole genome shotgun (WGS) entry which is preliminary data.</text>
</comment>
<comment type="similarity">
    <text evidence="9">Belongs to the Tom70 family.</text>
</comment>
<accession>A0A836G571</accession>
<gene>
    <name evidence="12" type="primary">Tomm70_4</name>
    <name evidence="12" type="ORF">G6Z76_0003497</name>
</gene>
<dbReference type="AlphaFoldDB" id="A0A836G571"/>
<protein>
    <submittedName>
        <fullName evidence="12">TOM70 protein</fullName>
    </submittedName>
</protein>
<evidence type="ECO:0000256" key="6">
    <source>
        <dbReference type="ARBA" id="ARBA00022989"/>
    </source>
</evidence>
<evidence type="ECO:0000256" key="11">
    <source>
        <dbReference type="SAM" id="MobiDB-lite"/>
    </source>
</evidence>
<dbReference type="PROSITE" id="PS50005">
    <property type="entry name" value="TPR"/>
    <property type="match status" value="3"/>
</dbReference>
<dbReference type="InterPro" id="IPR019734">
    <property type="entry name" value="TPR_rpt"/>
</dbReference>
<evidence type="ECO:0000256" key="2">
    <source>
        <dbReference type="ARBA" id="ARBA00022692"/>
    </source>
</evidence>
<evidence type="ECO:0000256" key="7">
    <source>
        <dbReference type="ARBA" id="ARBA00023128"/>
    </source>
</evidence>
<feature type="non-terminal residue" evidence="12">
    <location>
        <position position="1"/>
    </location>
</feature>
<evidence type="ECO:0000256" key="8">
    <source>
        <dbReference type="ARBA" id="ARBA00023136"/>
    </source>
</evidence>
<keyword evidence="6" id="KW-1133">Transmembrane helix</keyword>
<dbReference type="GO" id="GO:0030943">
    <property type="term" value="F:mitochondrion targeting sequence binding"/>
    <property type="evidence" value="ECO:0007669"/>
    <property type="project" value="TreeGrafter"/>
</dbReference>
<dbReference type="Gene3D" id="1.25.40.10">
    <property type="entry name" value="Tetratricopeptide repeat domain"/>
    <property type="match status" value="2"/>
</dbReference>
<dbReference type="Pfam" id="PF13374">
    <property type="entry name" value="TPR_10"/>
    <property type="match status" value="1"/>
</dbReference>
<sequence>MTRRRKSRSNGRKHSDEPSKVSSLVTETETPLQRAQKYKNEGNVYFKTEKYNEAIAEYTKAIDICPKENKDELAIFYQNRAAAYEQLKKYSFVKADCTKALELNPKYIKALLRRARVLEQTGDLEAALKDMTTACIYEEFSNPISPVKMEIILKKLVKQHAYENWASKKLFMPNKLSIECYITSYSTDPVFSKLRCPENIPEFFKKPLQALEDTKYDDVIPLCTEIIESPEFNSLPSTKLEVLLLRATFYILLGKFEPAFQDLECILNIEYAADDVKINALLKTADLHLEFMNLDMAFMNFELAISINPHCSDIYYRRGRNNVTFIYMHMGELNKAKYDFEKALEYDPNFSMACIQKCYTDYRIAMLNKDVRLVEAAVRTFEKVLEKYTNLPKCIFCYQYYRKIMSETQQYQKAHIYFTKIIKKHPENTSMSLVYLQRAFLQFDWSDYSDEAMVYLKKAIELDEKCSSAYDMLGIIEIKRGNIEEAIRLFDKALVYCRTLKELISLYYSRDAAKVILNVKNQLGEAI</sequence>
<keyword evidence="4" id="KW-1000">Mitochondrion outer membrane</keyword>
<dbReference type="InterPro" id="IPR011990">
    <property type="entry name" value="TPR-like_helical_dom_sf"/>
</dbReference>
<feature type="non-terminal residue" evidence="12">
    <location>
        <position position="527"/>
    </location>
</feature>
<feature type="repeat" description="TPR" evidence="10">
    <location>
        <begin position="467"/>
        <end position="500"/>
    </location>
</feature>
<dbReference type="SUPFAM" id="SSF48452">
    <property type="entry name" value="TPR-like"/>
    <property type="match status" value="2"/>
</dbReference>
<evidence type="ECO:0000313" key="12">
    <source>
        <dbReference type="EMBL" id="KAG5342114.1"/>
    </source>
</evidence>
<dbReference type="GO" id="GO:0045039">
    <property type="term" value="P:protein insertion into mitochondrial inner membrane"/>
    <property type="evidence" value="ECO:0007669"/>
    <property type="project" value="TreeGrafter"/>
</dbReference>
<proteinExistence type="inferred from homology"/>
<dbReference type="GO" id="GO:0005741">
    <property type="term" value="C:mitochondrial outer membrane"/>
    <property type="evidence" value="ECO:0007669"/>
    <property type="project" value="UniProtKB-SubCell"/>
</dbReference>
<feature type="repeat" description="TPR" evidence="10">
    <location>
        <begin position="317"/>
        <end position="350"/>
    </location>
</feature>